<accession>A0A6S6T3D0</accession>
<sequence>MLNRQTSDVLRENKSVKINIEDAEFVSRSEMNEAMALANSIELEQMNDKLINFYGWSNEDVSLMSDYYKKWLSLHVCYPELAIAPSIKLDEYWHMHILDTQKYMEDCQMIFGRYLHHYPYFGLEGDKEELNNGFTLTNKLFEHHFSHGLTGFANPCSSTACR</sequence>
<dbReference type="AlphaFoldDB" id="A0A6S6T3D0"/>
<evidence type="ECO:0000313" key="1">
    <source>
        <dbReference type="EMBL" id="CAA6809643.1"/>
    </source>
</evidence>
<proteinExistence type="predicted"/>
<name>A0A6S6T3D0_9BACT</name>
<protein>
    <recommendedName>
        <fullName evidence="2">Glycine-rich domain-containing protein-like</fullName>
    </recommendedName>
</protein>
<organism evidence="1">
    <name type="scientific">uncultured Sulfurovum sp</name>
    <dbReference type="NCBI Taxonomy" id="269237"/>
    <lineage>
        <taxon>Bacteria</taxon>
        <taxon>Pseudomonadati</taxon>
        <taxon>Campylobacterota</taxon>
        <taxon>Epsilonproteobacteria</taxon>
        <taxon>Campylobacterales</taxon>
        <taxon>Sulfurovaceae</taxon>
        <taxon>Sulfurovum</taxon>
        <taxon>environmental samples</taxon>
    </lineage>
</organism>
<dbReference type="EMBL" id="CACVAS010000057">
    <property type="protein sequence ID" value="CAA6809643.1"/>
    <property type="molecule type" value="Genomic_DNA"/>
</dbReference>
<evidence type="ECO:0008006" key="2">
    <source>
        <dbReference type="Google" id="ProtNLM"/>
    </source>
</evidence>
<gene>
    <name evidence="1" type="ORF">HELGO_WM3623</name>
</gene>
<reference evidence="1" key="1">
    <citation type="submission" date="2020-01" db="EMBL/GenBank/DDBJ databases">
        <authorList>
            <person name="Meier V. D."/>
            <person name="Meier V D."/>
        </authorList>
    </citation>
    <scope>NUCLEOTIDE SEQUENCE</scope>
    <source>
        <strain evidence="1">HLG_WM_MAG_01</strain>
    </source>
</reference>